<feature type="transmembrane region" description="Helical" evidence="7">
    <location>
        <begin position="457"/>
        <end position="479"/>
    </location>
</feature>
<evidence type="ECO:0000313" key="10">
    <source>
        <dbReference type="WBParaSite" id="TMUE_2000010492.1"/>
    </source>
</evidence>
<dbReference type="GO" id="GO:0016020">
    <property type="term" value="C:membrane"/>
    <property type="evidence" value="ECO:0007669"/>
    <property type="project" value="UniProtKB-SubCell"/>
</dbReference>
<feature type="transmembrane region" description="Helical" evidence="7">
    <location>
        <begin position="226"/>
        <end position="248"/>
    </location>
</feature>
<dbReference type="GO" id="GO:0015293">
    <property type="term" value="F:symporter activity"/>
    <property type="evidence" value="ECO:0007669"/>
    <property type="project" value="UniProtKB-KW"/>
</dbReference>
<sequence length="530" mass="57598">MKVRLVVIFGRRVNRWSLKSTSMADHSSSIQVSVADESNAGSSIDFPAAKRKKSVVFLTTAFLAMAAMVHALLTRTLSIALICMTSGSSNSHDMHGNGSSDSHGMHGNGSSEYAHANSSCNTSAQSNFDWNYFVQGNVIAMHDWGELVFIPFTGFFISIGNPTLILLAASALSIMSAALFPVSVQSADYKGAMVSRFFLGISHAFTSPAVDAVANHWLPKVMRSTLYSFITSGSQVALLIGNPMVAAFCHACVMGGWPVAFYVPSIIAAVWLVAFSSLYFFKMRESDNHDLYSPDQNASAPLGMRHRVKHLSRSLVKEVGTNGAVWALLPCSMAGTWTTRFFIFYVPNFYRDVLQLPLLPNAVFASLPFLVQIVGKILFSSVSDCMLARRWLSRNVSSKLFNSISFLGSGFCLVLTAYVDKSSRHSVIAVLTTGLAVYSCSAPGYQLSIVSMNKRWTGLISSMCTCSAMVSAITLPYLVAAVVHVGTESEWRTMFFCVAAMDALAALVYLFFGRVDDDHAKALLNQSKSN</sequence>
<feature type="transmembrane region" description="Helical" evidence="7">
    <location>
        <begin position="323"/>
        <end position="346"/>
    </location>
</feature>
<evidence type="ECO:0000256" key="3">
    <source>
        <dbReference type="ARBA" id="ARBA00022692"/>
    </source>
</evidence>
<feature type="transmembrane region" description="Helical" evidence="7">
    <location>
        <begin position="400"/>
        <end position="419"/>
    </location>
</feature>
<organism evidence="9 10">
    <name type="scientific">Trichuris muris</name>
    <name type="common">Mouse whipworm</name>
    <dbReference type="NCBI Taxonomy" id="70415"/>
    <lineage>
        <taxon>Eukaryota</taxon>
        <taxon>Metazoa</taxon>
        <taxon>Ecdysozoa</taxon>
        <taxon>Nematoda</taxon>
        <taxon>Enoplea</taxon>
        <taxon>Dorylaimia</taxon>
        <taxon>Trichinellida</taxon>
        <taxon>Trichuridae</taxon>
        <taxon>Trichuris</taxon>
    </lineage>
</organism>
<dbReference type="Gene3D" id="1.20.1250.20">
    <property type="entry name" value="MFS general substrate transporter like domains"/>
    <property type="match status" value="2"/>
</dbReference>
<dbReference type="PANTHER" id="PTHR11662">
    <property type="entry name" value="SOLUTE CARRIER FAMILY 17"/>
    <property type="match status" value="1"/>
</dbReference>
<keyword evidence="6 7" id="KW-0472">Membrane</keyword>
<feature type="transmembrane region" description="Helical" evidence="7">
    <location>
        <begin position="491"/>
        <end position="512"/>
    </location>
</feature>
<dbReference type="InterPro" id="IPR036259">
    <property type="entry name" value="MFS_trans_sf"/>
</dbReference>
<keyword evidence="3 7" id="KW-0812">Transmembrane</keyword>
<dbReference type="InterPro" id="IPR020846">
    <property type="entry name" value="MFS_dom"/>
</dbReference>
<dbReference type="STRING" id="70415.A0A5S6QUB9"/>
<accession>A0A5S6QUB9</accession>
<proteinExistence type="predicted"/>
<evidence type="ECO:0000256" key="5">
    <source>
        <dbReference type="ARBA" id="ARBA00022989"/>
    </source>
</evidence>
<evidence type="ECO:0000259" key="8">
    <source>
        <dbReference type="PROSITE" id="PS50850"/>
    </source>
</evidence>
<dbReference type="InterPro" id="IPR050382">
    <property type="entry name" value="MFS_Na/Anion_cotransporter"/>
</dbReference>
<dbReference type="PROSITE" id="PS50850">
    <property type="entry name" value="MFS"/>
    <property type="match status" value="1"/>
</dbReference>
<dbReference type="FunFam" id="1.20.1250.20:FF:000003">
    <property type="entry name" value="Solute carrier family 17 member 3"/>
    <property type="match status" value="1"/>
</dbReference>
<evidence type="ECO:0000256" key="4">
    <source>
        <dbReference type="ARBA" id="ARBA00022847"/>
    </source>
</evidence>
<feature type="domain" description="Major facilitator superfamily (MFS) profile" evidence="8">
    <location>
        <begin position="64"/>
        <end position="517"/>
    </location>
</feature>
<keyword evidence="2" id="KW-0813">Transport</keyword>
<evidence type="ECO:0000256" key="1">
    <source>
        <dbReference type="ARBA" id="ARBA00004141"/>
    </source>
</evidence>
<feature type="transmembrane region" description="Helical" evidence="7">
    <location>
        <begin position="260"/>
        <end position="281"/>
    </location>
</feature>
<feature type="transmembrane region" description="Helical" evidence="7">
    <location>
        <begin position="425"/>
        <end position="445"/>
    </location>
</feature>
<dbReference type="AlphaFoldDB" id="A0A5S6QUB9"/>
<keyword evidence="4" id="KW-0769">Symport</keyword>
<feature type="transmembrane region" description="Helical" evidence="7">
    <location>
        <begin position="358"/>
        <end position="379"/>
    </location>
</feature>
<protein>
    <submittedName>
        <fullName evidence="10">MFS domain-containing protein</fullName>
    </submittedName>
</protein>
<feature type="transmembrane region" description="Helical" evidence="7">
    <location>
        <begin position="55"/>
        <end position="74"/>
    </location>
</feature>
<keyword evidence="5 7" id="KW-1133">Transmembrane helix</keyword>
<dbReference type="Proteomes" id="UP000046395">
    <property type="component" value="Unassembled WGS sequence"/>
</dbReference>
<evidence type="ECO:0000256" key="6">
    <source>
        <dbReference type="ARBA" id="ARBA00023136"/>
    </source>
</evidence>
<name>A0A5S6QUB9_TRIMR</name>
<evidence type="ECO:0000256" key="7">
    <source>
        <dbReference type="SAM" id="Phobius"/>
    </source>
</evidence>
<dbReference type="SUPFAM" id="SSF103473">
    <property type="entry name" value="MFS general substrate transporter"/>
    <property type="match status" value="1"/>
</dbReference>
<reference evidence="10" key="1">
    <citation type="submission" date="2019-12" db="UniProtKB">
        <authorList>
            <consortium name="WormBaseParasite"/>
        </authorList>
    </citation>
    <scope>IDENTIFICATION</scope>
</reference>
<evidence type="ECO:0000256" key="2">
    <source>
        <dbReference type="ARBA" id="ARBA00022448"/>
    </source>
</evidence>
<dbReference type="GO" id="GO:0006820">
    <property type="term" value="P:monoatomic anion transport"/>
    <property type="evidence" value="ECO:0007669"/>
    <property type="project" value="TreeGrafter"/>
</dbReference>
<comment type="subcellular location">
    <subcellularLocation>
        <location evidence="1">Membrane</location>
        <topology evidence="1">Multi-pass membrane protein</topology>
    </subcellularLocation>
</comment>
<dbReference type="Pfam" id="PF07690">
    <property type="entry name" value="MFS_1"/>
    <property type="match status" value="1"/>
</dbReference>
<dbReference type="WBParaSite" id="TMUE_2000010492.1">
    <property type="protein sequence ID" value="TMUE_2000010492.1"/>
    <property type="gene ID" value="WBGene00290738"/>
</dbReference>
<dbReference type="PANTHER" id="PTHR11662:SF399">
    <property type="entry name" value="FI19708P1-RELATED"/>
    <property type="match status" value="1"/>
</dbReference>
<keyword evidence="9" id="KW-1185">Reference proteome</keyword>
<dbReference type="InterPro" id="IPR011701">
    <property type="entry name" value="MFS"/>
</dbReference>
<evidence type="ECO:0000313" key="9">
    <source>
        <dbReference type="Proteomes" id="UP000046395"/>
    </source>
</evidence>